<accession>A0A0N7LW52</accession>
<dbReference type="GO" id="GO:0009055">
    <property type="term" value="F:electron transfer activity"/>
    <property type="evidence" value="ECO:0007669"/>
    <property type="project" value="InterPro"/>
</dbReference>
<dbReference type="GO" id="GO:0020037">
    <property type="term" value="F:heme binding"/>
    <property type="evidence" value="ECO:0007669"/>
    <property type="project" value="InterPro"/>
</dbReference>
<dbReference type="Pfam" id="PF00034">
    <property type="entry name" value="Cytochrom_C"/>
    <property type="match status" value="1"/>
</dbReference>
<dbReference type="InterPro" id="IPR002327">
    <property type="entry name" value="Cyt_c_1A/1B"/>
</dbReference>
<evidence type="ECO:0000256" key="4">
    <source>
        <dbReference type="ARBA" id="ARBA00022982"/>
    </source>
</evidence>
<sequence>MFDTMTLTKAGGALCGTLLVFLLGNWAAETLYSMEGGHGDHAEQAYVIDTGADDDQGEEVVEEGPSFEEVLAEADVAKGAKVFSKCKACHKIEEGANATGPSLYGVVGRTVGSIDGFGYSGSLVAVADVWSPDHLNDFLTNPKGFAPGTKMSFAGLKKITDRANLVAYLDSLDD</sequence>
<evidence type="ECO:0000313" key="9">
    <source>
        <dbReference type="Proteomes" id="UP000051587"/>
    </source>
</evidence>
<keyword evidence="3 6" id="KW-0479">Metal-binding</keyword>
<proteinExistence type="predicted"/>
<dbReference type="InterPro" id="IPR009056">
    <property type="entry name" value="Cyt_c-like_dom"/>
</dbReference>
<keyword evidence="2 6" id="KW-0349">Heme</keyword>
<dbReference type="Gene3D" id="1.10.760.10">
    <property type="entry name" value="Cytochrome c-like domain"/>
    <property type="match status" value="1"/>
</dbReference>
<dbReference type="PROSITE" id="PS51007">
    <property type="entry name" value="CYTC"/>
    <property type="match status" value="1"/>
</dbReference>
<keyword evidence="1" id="KW-0813">Transport</keyword>
<dbReference type="GO" id="GO:0046872">
    <property type="term" value="F:metal ion binding"/>
    <property type="evidence" value="ECO:0007669"/>
    <property type="project" value="UniProtKB-KW"/>
</dbReference>
<name>A0A0N7LW52_THAGE</name>
<dbReference type="STRING" id="53501.SAMN04488043_104280"/>
<dbReference type="Proteomes" id="UP000051587">
    <property type="component" value="Unassembled WGS sequence"/>
</dbReference>
<dbReference type="EMBL" id="CYSA01000027">
    <property type="protein sequence ID" value="CUH68130.1"/>
    <property type="molecule type" value="Genomic_DNA"/>
</dbReference>
<evidence type="ECO:0000256" key="3">
    <source>
        <dbReference type="ARBA" id="ARBA00022723"/>
    </source>
</evidence>
<feature type="domain" description="Cytochrome c" evidence="7">
    <location>
        <begin position="74"/>
        <end position="173"/>
    </location>
</feature>
<protein>
    <submittedName>
        <fullName evidence="8">Cytochrome c552</fullName>
    </submittedName>
</protein>
<dbReference type="SUPFAM" id="SSF46626">
    <property type="entry name" value="Cytochrome c"/>
    <property type="match status" value="1"/>
</dbReference>
<dbReference type="PRINTS" id="PR00604">
    <property type="entry name" value="CYTCHRMECIAB"/>
</dbReference>
<dbReference type="PANTHER" id="PTHR11961">
    <property type="entry name" value="CYTOCHROME C"/>
    <property type="match status" value="1"/>
</dbReference>
<gene>
    <name evidence="8" type="primary">cycM</name>
    <name evidence="8" type="ORF">TG4357_03408</name>
</gene>
<reference evidence="8 9" key="1">
    <citation type="submission" date="2015-09" db="EMBL/GenBank/DDBJ databases">
        <authorList>
            <consortium name="Swine Surveillance"/>
        </authorList>
    </citation>
    <scope>NUCLEOTIDE SEQUENCE [LARGE SCALE GENOMIC DNA]</scope>
    <source>
        <strain evidence="8 9">CECT 4357</strain>
    </source>
</reference>
<dbReference type="RefSeq" id="WP_058264084.1">
    <property type="nucleotide sequence ID" value="NZ_CP051181.1"/>
</dbReference>
<dbReference type="AlphaFoldDB" id="A0A0N7LW52"/>
<evidence type="ECO:0000259" key="7">
    <source>
        <dbReference type="PROSITE" id="PS51007"/>
    </source>
</evidence>
<organism evidence="8 9">
    <name type="scientific">Thalassovita gelatinovora</name>
    <name type="common">Thalassobius gelatinovorus</name>
    <dbReference type="NCBI Taxonomy" id="53501"/>
    <lineage>
        <taxon>Bacteria</taxon>
        <taxon>Pseudomonadati</taxon>
        <taxon>Pseudomonadota</taxon>
        <taxon>Alphaproteobacteria</taxon>
        <taxon>Rhodobacterales</taxon>
        <taxon>Roseobacteraceae</taxon>
        <taxon>Thalassovita</taxon>
    </lineage>
</organism>
<evidence type="ECO:0000256" key="1">
    <source>
        <dbReference type="ARBA" id="ARBA00022448"/>
    </source>
</evidence>
<dbReference type="InterPro" id="IPR036909">
    <property type="entry name" value="Cyt_c-like_dom_sf"/>
</dbReference>
<keyword evidence="9" id="KW-1185">Reference proteome</keyword>
<dbReference type="OrthoDB" id="9805828at2"/>
<keyword evidence="5 6" id="KW-0408">Iron</keyword>
<keyword evidence="4" id="KW-0249">Electron transport</keyword>
<evidence type="ECO:0000256" key="6">
    <source>
        <dbReference type="PROSITE-ProRule" id="PRU00433"/>
    </source>
</evidence>
<evidence type="ECO:0000256" key="5">
    <source>
        <dbReference type="ARBA" id="ARBA00023004"/>
    </source>
</evidence>
<evidence type="ECO:0000256" key="2">
    <source>
        <dbReference type="ARBA" id="ARBA00022617"/>
    </source>
</evidence>
<evidence type="ECO:0000313" key="8">
    <source>
        <dbReference type="EMBL" id="CUH68130.1"/>
    </source>
</evidence>